<sequence>MEKEKILARVGDRTITGEDFNIFMSQLDPSTGQYFIKNKLLDQVLDELIYQEMLYLNAKEKGWDKDEEFQKVIRKTEESLLKTYSLGKLFGDIKVTEGEIKDYFEKHKDEFLSPKSVHASHILVDNLEKAQEIKNKIDKGENFADLAKEHSTCPSAQKGGDLGTFYPGQMVPEFDKAVFQMEVGKVSEPVKTQFGYHIIKVNEKNEEKKLTFDQVKGQIENKIRKQKEQKLYMDTMGKLSEKYKVEKHSVEEDA</sequence>
<gene>
    <name evidence="3" type="ORF">J2S72_000368</name>
</gene>
<dbReference type="InterPro" id="IPR023058">
    <property type="entry name" value="PPIase_PpiC_CS"/>
</dbReference>
<dbReference type="PROSITE" id="PS01096">
    <property type="entry name" value="PPIC_PPIASE_1"/>
    <property type="match status" value="1"/>
</dbReference>
<dbReference type="PANTHER" id="PTHR47245">
    <property type="entry name" value="PEPTIDYLPROLYL ISOMERASE"/>
    <property type="match status" value="1"/>
</dbReference>
<dbReference type="GO" id="GO:0003755">
    <property type="term" value="F:peptidyl-prolyl cis-trans isomerase activity"/>
    <property type="evidence" value="ECO:0007669"/>
    <property type="project" value="UniProtKB-EC"/>
</dbReference>
<keyword evidence="1" id="KW-0697">Rotamase</keyword>
<evidence type="ECO:0000313" key="4">
    <source>
        <dbReference type="Proteomes" id="UP001236559"/>
    </source>
</evidence>
<evidence type="ECO:0000259" key="2">
    <source>
        <dbReference type="PROSITE" id="PS50198"/>
    </source>
</evidence>
<dbReference type="Gene3D" id="3.10.50.40">
    <property type="match status" value="1"/>
</dbReference>
<dbReference type="SUPFAM" id="SSF54534">
    <property type="entry name" value="FKBP-like"/>
    <property type="match status" value="1"/>
</dbReference>
<accession>A0ABU0ASZ7</accession>
<dbReference type="InterPro" id="IPR050245">
    <property type="entry name" value="PrsA_foldase"/>
</dbReference>
<keyword evidence="1 3" id="KW-0413">Isomerase</keyword>
<organism evidence="3 4">
    <name type="scientific">Peptoniphilus koenoeneniae</name>
    <dbReference type="NCBI Taxonomy" id="507751"/>
    <lineage>
        <taxon>Bacteria</taxon>
        <taxon>Bacillati</taxon>
        <taxon>Bacillota</taxon>
        <taxon>Tissierellia</taxon>
        <taxon>Tissierellales</taxon>
        <taxon>Peptoniphilaceae</taxon>
        <taxon>Peptoniphilus</taxon>
    </lineage>
</organism>
<dbReference type="Pfam" id="PF00639">
    <property type="entry name" value="Rotamase"/>
    <property type="match status" value="1"/>
</dbReference>
<dbReference type="SUPFAM" id="SSF109998">
    <property type="entry name" value="Triger factor/SurA peptide-binding domain-like"/>
    <property type="match status" value="1"/>
</dbReference>
<evidence type="ECO:0000313" key="3">
    <source>
        <dbReference type="EMBL" id="MDQ0274360.1"/>
    </source>
</evidence>
<dbReference type="RefSeq" id="WP_023055193.1">
    <property type="nucleotide sequence ID" value="NZ_JAUSTN010000002.1"/>
</dbReference>
<dbReference type="InterPro" id="IPR000297">
    <property type="entry name" value="PPIase_PpiC"/>
</dbReference>
<proteinExistence type="predicted"/>
<dbReference type="EC" id="5.2.1.8" evidence="3"/>
<reference evidence="3 4" key="1">
    <citation type="submission" date="2023-07" db="EMBL/GenBank/DDBJ databases">
        <title>Genomic Encyclopedia of Type Strains, Phase IV (KMG-IV): sequencing the most valuable type-strain genomes for metagenomic binning, comparative biology and taxonomic classification.</title>
        <authorList>
            <person name="Goeker M."/>
        </authorList>
    </citation>
    <scope>NUCLEOTIDE SEQUENCE [LARGE SCALE GENOMIC DNA]</scope>
    <source>
        <strain evidence="3 4">DSM 22616</strain>
    </source>
</reference>
<keyword evidence="4" id="KW-1185">Reference proteome</keyword>
<protein>
    <submittedName>
        <fullName evidence="3">Peptidyl-prolyl cis-trans isomerase C</fullName>
        <ecNumber evidence="3">5.2.1.8</ecNumber>
    </submittedName>
</protein>
<dbReference type="PANTHER" id="PTHR47245:SF2">
    <property type="entry name" value="PEPTIDYL-PROLYL CIS-TRANS ISOMERASE HP_0175-RELATED"/>
    <property type="match status" value="1"/>
</dbReference>
<dbReference type="InterPro" id="IPR046357">
    <property type="entry name" value="PPIase_dom_sf"/>
</dbReference>
<dbReference type="Proteomes" id="UP001236559">
    <property type="component" value="Unassembled WGS sequence"/>
</dbReference>
<feature type="domain" description="PpiC" evidence="2">
    <location>
        <begin position="114"/>
        <end position="203"/>
    </location>
</feature>
<name>A0ABU0ASZ7_9FIRM</name>
<dbReference type="InterPro" id="IPR027304">
    <property type="entry name" value="Trigger_fact/SurA_dom_sf"/>
</dbReference>
<comment type="caution">
    <text evidence="3">The sequence shown here is derived from an EMBL/GenBank/DDBJ whole genome shotgun (WGS) entry which is preliminary data.</text>
</comment>
<dbReference type="Gene3D" id="1.10.8.1040">
    <property type="match status" value="1"/>
</dbReference>
<dbReference type="PROSITE" id="PS50198">
    <property type="entry name" value="PPIC_PPIASE_2"/>
    <property type="match status" value="1"/>
</dbReference>
<evidence type="ECO:0000256" key="1">
    <source>
        <dbReference type="PROSITE-ProRule" id="PRU00278"/>
    </source>
</evidence>
<dbReference type="EMBL" id="JAUSTN010000002">
    <property type="protein sequence ID" value="MDQ0274360.1"/>
    <property type="molecule type" value="Genomic_DNA"/>
</dbReference>